<dbReference type="InterPro" id="IPR038765">
    <property type="entry name" value="Papain-like_cys_pep_sf"/>
</dbReference>
<gene>
    <name evidence="2" type="ORF">LFYK43_12570</name>
</gene>
<feature type="transmembrane region" description="Helical" evidence="1">
    <location>
        <begin position="132"/>
        <end position="153"/>
    </location>
</feature>
<keyword evidence="1" id="KW-1133">Transmembrane helix</keyword>
<proteinExistence type="predicted"/>
<dbReference type="SUPFAM" id="SSF54001">
    <property type="entry name" value="Cysteine proteinases"/>
    <property type="match status" value="1"/>
</dbReference>
<feature type="transmembrane region" description="Helical" evidence="1">
    <location>
        <begin position="54"/>
        <end position="86"/>
    </location>
</feature>
<protein>
    <submittedName>
        <fullName evidence="2">Uncharacterized protein</fullName>
    </submittedName>
</protein>
<sequence>MIKYIIEVKDILLEMPSLPYSFAVKYAMIKSDYFYSLRKSELTSMNNILNYQHLLNIVLCGILIAIVLFGTLPLFILTAVFIALFLSVKVSVLVQYNLRLKVVLVVAYIFAMIVQIVFYATAVFPANGTDHLYLRIIAALFLPLPFLLEQIVVQNKNSSFYLPSVEDITTFTFAELQKNQERLRHSMASFSRIRTVFSPNNMQEIFGDLNRHSSFRYINDGSLAEDYFHTAAESLDDPYIYIIISNTGSAASELISLFTQKQFNHASLSFDQDLKTIVSYNGGERVYPPGLNQEMLEAFHKKADASVLIYRLAVTRKQKEKMLTTIREINETGSAYNILGLLTKHSLRRNIMFCSQFVYSMLQIAGANYFEKQPGMVQPTDFIELDYHRQLEYVSEIKF</sequence>
<dbReference type="AlphaFoldDB" id="A0A401ITF2"/>
<organism evidence="2 3">
    <name type="scientific">Ligilactobacillus salitolerans</name>
    <dbReference type="NCBI Taxonomy" id="1808352"/>
    <lineage>
        <taxon>Bacteria</taxon>
        <taxon>Bacillati</taxon>
        <taxon>Bacillota</taxon>
        <taxon>Bacilli</taxon>
        <taxon>Lactobacillales</taxon>
        <taxon>Lactobacillaceae</taxon>
        <taxon>Ligilactobacillus</taxon>
    </lineage>
</organism>
<comment type="caution">
    <text evidence="2">The sequence shown here is derived from an EMBL/GenBank/DDBJ whole genome shotgun (WGS) entry which is preliminary data.</text>
</comment>
<name>A0A401ITF2_9LACO</name>
<keyword evidence="3" id="KW-1185">Reference proteome</keyword>
<dbReference type="Proteomes" id="UP000286848">
    <property type="component" value="Unassembled WGS sequence"/>
</dbReference>
<keyword evidence="1" id="KW-0812">Transmembrane</keyword>
<reference evidence="2 3" key="1">
    <citation type="journal article" date="2019" name="Int. J. Syst. Evol. Microbiol.">
        <title>Lactobacillus salitolerans sp. nov., a novel lactic acid bacterium isolated from spent mushroom substrates.</title>
        <authorList>
            <person name="Tohno M."/>
            <person name="Tanizawa Y."/>
            <person name="Kojima Y."/>
            <person name="Sakamoto M."/>
            <person name="Nakamura Y."/>
            <person name="Ohkuma M."/>
            <person name="Kobayashi H."/>
        </authorList>
    </citation>
    <scope>NUCLEOTIDE SEQUENCE [LARGE SCALE GENOMIC DNA]</scope>
    <source>
        <strain evidence="2 3">YK43</strain>
    </source>
</reference>
<evidence type="ECO:0000313" key="2">
    <source>
        <dbReference type="EMBL" id="GBG94798.1"/>
    </source>
</evidence>
<evidence type="ECO:0000256" key="1">
    <source>
        <dbReference type="SAM" id="Phobius"/>
    </source>
</evidence>
<evidence type="ECO:0000313" key="3">
    <source>
        <dbReference type="Proteomes" id="UP000286848"/>
    </source>
</evidence>
<feature type="transmembrane region" description="Helical" evidence="1">
    <location>
        <begin position="98"/>
        <end position="120"/>
    </location>
</feature>
<accession>A0A401ITF2</accession>
<keyword evidence="1" id="KW-0472">Membrane</keyword>
<dbReference type="EMBL" id="BFFP01000018">
    <property type="protein sequence ID" value="GBG94798.1"/>
    <property type="molecule type" value="Genomic_DNA"/>
</dbReference>
<dbReference type="Gene3D" id="3.90.1720.10">
    <property type="entry name" value="endopeptidase domain like (from Nostoc punctiforme)"/>
    <property type="match status" value="1"/>
</dbReference>